<keyword evidence="3" id="KW-1185">Reference proteome</keyword>
<evidence type="ECO:0000313" key="2">
    <source>
        <dbReference type="EMBL" id="CAA7258825.1"/>
    </source>
</evidence>
<evidence type="ECO:0000259" key="1">
    <source>
        <dbReference type="Pfam" id="PF05368"/>
    </source>
</evidence>
<protein>
    <recommendedName>
        <fullName evidence="1">NmrA-like domain-containing protein</fullName>
    </recommendedName>
</protein>
<dbReference type="PANTHER" id="PTHR48079:SF6">
    <property type="entry name" value="NAD(P)-BINDING DOMAIN-CONTAINING PROTEIN-RELATED"/>
    <property type="match status" value="1"/>
</dbReference>
<dbReference type="Pfam" id="PF05368">
    <property type="entry name" value="NmrA"/>
    <property type="match status" value="1"/>
</dbReference>
<reference evidence="2 3" key="1">
    <citation type="submission" date="2020-01" db="EMBL/GenBank/DDBJ databases">
        <authorList>
            <person name="Gupta K D."/>
        </authorList>
    </citation>
    <scope>NUCLEOTIDE SEQUENCE [LARGE SCALE GENOMIC DNA]</scope>
</reference>
<name>A0A8S0WJM4_CYCAE</name>
<feature type="domain" description="NmrA-like" evidence="1">
    <location>
        <begin position="18"/>
        <end position="95"/>
    </location>
</feature>
<dbReference type="SUPFAM" id="SSF51735">
    <property type="entry name" value="NAD(P)-binding Rossmann-fold domains"/>
    <property type="match status" value="1"/>
</dbReference>
<dbReference type="InterPro" id="IPR008030">
    <property type="entry name" value="NmrA-like"/>
</dbReference>
<dbReference type="OrthoDB" id="2130169at2759"/>
<organism evidence="2 3">
    <name type="scientific">Cyclocybe aegerita</name>
    <name type="common">Black poplar mushroom</name>
    <name type="synonym">Agrocybe aegerita</name>
    <dbReference type="NCBI Taxonomy" id="1973307"/>
    <lineage>
        <taxon>Eukaryota</taxon>
        <taxon>Fungi</taxon>
        <taxon>Dikarya</taxon>
        <taxon>Basidiomycota</taxon>
        <taxon>Agaricomycotina</taxon>
        <taxon>Agaricomycetes</taxon>
        <taxon>Agaricomycetidae</taxon>
        <taxon>Agaricales</taxon>
        <taxon>Agaricineae</taxon>
        <taxon>Bolbitiaceae</taxon>
        <taxon>Cyclocybe</taxon>
    </lineage>
</organism>
<dbReference type="InterPro" id="IPR051783">
    <property type="entry name" value="NAD(P)-dependent_oxidoreduct"/>
</dbReference>
<proteinExistence type="predicted"/>
<comment type="caution">
    <text evidence="2">The sequence shown here is derived from an EMBL/GenBank/DDBJ whole genome shotgun (WGS) entry which is preliminary data.</text>
</comment>
<dbReference type="AlphaFoldDB" id="A0A8S0WJM4"/>
<dbReference type="InterPro" id="IPR036291">
    <property type="entry name" value="NAD(P)-bd_dom_sf"/>
</dbReference>
<dbReference type="Gene3D" id="3.40.50.720">
    <property type="entry name" value="NAD(P)-binding Rossmann-like Domain"/>
    <property type="match status" value="1"/>
</dbReference>
<dbReference type="Proteomes" id="UP000467700">
    <property type="component" value="Unassembled WGS sequence"/>
</dbReference>
<sequence>MKMKMHYEARISVAFKLNIFFTGVTGYIGGSVLSRLLKHKDAASFHITALVRSTDKAEKLKTLGVNTIIGSYSNEDLTFLKEAASKADVVITAVDCDNLPPAQAILDGLKLKYEASSKAPILIHTSGTGILVDDARGLASEHIHYSDVETDKLNALPVTTPHRNVDIPILEADKAGFIKAYVVTPSTVFGKPEGPLIELGIQNGHSMQLPWLLKASIARKQGGHIGKGLNRWPAVHVEDNADLYLILFDAIRANPDKVPRGYYFAENFDYSYLEASTVIAETLVELGIGTDPKPTDFTIEESEKYLGPLWFWLGTNCYAKADRGRALGWKPKYGKEAYLADIKSEVKFYAQQQ</sequence>
<dbReference type="GO" id="GO:0004029">
    <property type="term" value="F:aldehyde dehydrogenase (NAD+) activity"/>
    <property type="evidence" value="ECO:0007669"/>
    <property type="project" value="TreeGrafter"/>
</dbReference>
<dbReference type="PANTHER" id="PTHR48079">
    <property type="entry name" value="PROTEIN YEEZ"/>
    <property type="match status" value="1"/>
</dbReference>
<dbReference type="EMBL" id="CACVBS010000002">
    <property type="protein sequence ID" value="CAA7258825.1"/>
    <property type="molecule type" value="Genomic_DNA"/>
</dbReference>
<dbReference type="GO" id="GO:0005737">
    <property type="term" value="C:cytoplasm"/>
    <property type="evidence" value="ECO:0007669"/>
    <property type="project" value="TreeGrafter"/>
</dbReference>
<accession>A0A8S0WJM4</accession>
<gene>
    <name evidence="2" type="ORF">AAE3_LOCUS880</name>
</gene>
<evidence type="ECO:0000313" key="3">
    <source>
        <dbReference type="Proteomes" id="UP000467700"/>
    </source>
</evidence>